<evidence type="ECO:0000256" key="7">
    <source>
        <dbReference type="PIRSR" id="PIRSR604450-51"/>
    </source>
</evidence>
<evidence type="ECO:0000256" key="5">
    <source>
        <dbReference type="ARBA" id="ARBA00041766"/>
    </source>
</evidence>
<dbReference type="GO" id="GO:0004794">
    <property type="term" value="F:threonine deaminase activity"/>
    <property type="evidence" value="ECO:0007669"/>
    <property type="project" value="TreeGrafter"/>
</dbReference>
<dbReference type="GO" id="GO:0003941">
    <property type="term" value="F:L-serine ammonia-lyase activity"/>
    <property type="evidence" value="ECO:0007669"/>
    <property type="project" value="TreeGrafter"/>
</dbReference>
<evidence type="ECO:0000256" key="4">
    <source>
        <dbReference type="ARBA" id="ARBA00023239"/>
    </source>
</evidence>
<dbReference type="GO" id="GO:0006567">
    <property type="term" value="P:L-threonine catabolic process"/>
    <property type="evidence" value="ECO:0007669"/>
    <property type="project" value="TreeGrafter"/>
</dbReference>
<dbReference type="GO" id="GO:0006565">
    <property type="term" value="P:L-serine catabolic process"/>
    <property type="evidence" value="ECO:0007669"/>
    <property type="project" value="TreeGrafter"/>
</dbReference>
<comment type="caution">
    <text evidence="9">The sequence shown here is derived from an EMBL/GenBank/DDBJ whole genome shotgun (WGS) entry which is preliminary data.</text>
</comment>
<comment type="cofactor">
    <cofactor evidence="1 7">
        <name>pyridoxal 5'-phosphate</name>
        <dbReference type="ChEBI" id="CHEBI:597326"/>
    </cofactor>
</comment>
<dbReference type="InterPro" id="IPR050147">
    <property type="entry name" value="Ser/Thr_Dehydratase"/>
</dbReference>
<dbReference type="EMBL" id="CASHTH010000144">
    <property type="protein sequence ID" value="CAI7992396.1"/>
    <property type="molecule type" value="Genomic_DNA"/>
</dbReference>
<evidence type="ECO:0000259" key="8">
    <source>
        <dbReference type="Pfam" id="PF00291"/>
    </source>
</evidence>
<keyword evidence="4" id="KW-0456">Lyase</keyword>
<dbReference type="InterPro" id="IPR001926">
    <property type="entry name" value="TrpB-like_PALP"/>
</dbReference>
<accession>A0AA35QUY2</accession>
<dbReference type="PANTHER" id="PTHR48078:SF6">
    <property type="entry name" value="L-THREONINE DEHYDRATASE CATABOLIC TDCB"/>
    <property type="match status" value="1"/>
</dbReference>
<name>A0AA35QUY2_GEOBA</name>
<dbReference type="NCBIfam" id="TIGR00260">
    <property type="entry name" value="thrC"/>
    <property type="match status" value="1"/>
</dbReference>
<gene>
    <name evidence="9" type="ORF">GBAR_LOCUS982</name>
</gene>
<evidence type="ECO:0000313" key="10">
    <source>
        <dbReference type="Proteomes" id="UP001174909"/>
    </source>
</evidence>
<organism evidence="9 10">
    <name type="scientific">Geodia barretti</name>
    <name type="common">Barrett's horny sponge</name>
    <dbReference type="NCBI Taxonomy" id="519541"/>
    <lineage>
        <taxon>Eukaryota</taxon>
        <taxon>Metazoa</taxon>
        <taxon>Porifera</taxon>
        <taxon>Demospongiae</taxon>
        <taxon>Heteroscleromorpha</taxon>
        <taxon>Tetractinellida</taxon>
        <taxon>Astrophorina</taxon>
        <taxon>Geodiidae</taxon>
        <taxon>Geodia</taxon>
    </lineage>
</organism>
<evidence type="ECO:0000313" key="9">
    <source>
        <dbReference type="EMBL" id="CAI7992396.1"/>
    </source>
</evidence>
<dbReference type="InterPro" id="IPR004450">
    <property type="entry name" value="Thr_synthase-like"/>
</dbReference>
<evidence type="ECO:0000256" key="3">
    <source>
        <dbReference type="ARBA" id="ARBA00022898"/>
    </source>
</evidence>
<evidence type="ECO:0000256" key="2">
    <source>
        <dbReference type="ARBA" id="ARBA00005517"/>
    </source>
</evidence>
<dbReference type="Proteomes" id="UP001174909">
    <property type="component" value="Unassembled WGS sequence"/>
</dbReference>
<evidence type="ECO:0000256" key="6">
    <source>
        <dbReference type="ARBA" id="ARBA00042605"/>
    </source>
</evidence>
<dbReference type="AlphaFoldDB" id="A0AA35QUY2"/>
<dbReference type="SUPFAM" id="SSF53686">
    <property type="entry name" value="Tryptophan synthase beta subunit-like PLP-dependent enzymes"/>
    <property type="match status" value="1"/>
</dbReference>
<dbReference type="InterPro" id="IPR036052">
    <property type="entry name" value="TrpB-like_PALP_sf"/>
</dbReference>
<keyword evidence="10" id="KW-1185">Reference proteome</keyword>
<comment type="similarity">
    <text evidence="2">Belongs to the threonine synthase family.</text>
</comment>
<dbReference type="CDD" id="cd01563">
    <property type="entry name" value="Thr-synth_1"/>
    <property type="match status" value="1"/>
</dbReference>
<keyword evidence="3 7" id="KW-0663">Pyridoxal phosphate</keyword>
<evidence type="ECO:0000256" key="1">
    <source>
        <dbReference type="ARBA" id="ARBA00001933"/>
    </source>
</evidence>
<reference evidence="9" key="1">
    <citation type="submission" date="2023-03" db="EMBL/GenBank/DDBJ databases">
        <authorList>
            <person name="Steffen K."/>
            <person name="Cardenas P."/>
        </authorList>
    </citation>
    <scope>NUCLEOTIDE SEQUENCE</scope>
</reference>
<dbReference type="PANTHER" id="PTHR48078">
    <property type="entry name" value="THREONINE DEHYDRATASE, MITOCHONDRIAL-RELATED"/>
    <property type="match status" value="1"/>
</dbReference>
<sequence>MRIGARMSATTRRRIPALSYVKSLRCRECGSDYPIEPQYVCDFCFGPLEVSYDYDAIARVISRERITKGPLTMWRYHDLLPVDAEMALDMHTGFTPLIRANNLGRLLGLNNLYIKNDSVNPTFSFKDRVVSVASAKALEFEFDTLACASTGNLAGSVSAHGAKAGMPTMVFFPSDLERGKILGAGIYGATLVAVDGTYDQVNRLCSELADNHRWAFVNINMRPFYSEGSKTLAYEVAEQLGWRAPDACVVPGASGSLFTKIYKGLNELADLGLIDSAAHTKMHIAQAEGCSPIVTAYDEDTPHVRPVTPDTVAKSLAIGNPADGFYSLKTIENSGGSAVSAPEDEIVEGIQILAETEGIFTETAGGVVISGLRKLVQSGKIQPDDLTVAYITGNGLKTQEVVEPLINPVFTTPAYDDFMNNMAAREERNGKSNG</sequence>
<dbReference type="Gene3D" id="3.40.50.1100">
    <property type="match status" value="2"/>
</dbReference>
<proteinExistence type="inferred from homology"/>
<feature type="modified residue" description="N6-(pyridoxal phosphate)lysine" evidence="7">
    <location>
        <position position="126"/>
    </location>
</feature>
<dbReference type="Pfam" id="PF00291">
    <property type="entry name" value="PALP"/>
    <property type="match status" value="1"/>
</dbReference>
<protein>
    <recommendedName>
        <fullName evidence="5">L-serine deaminase</fullName>
    </recommendedName>
    <alternativeName>
        <fullName evidence="6">L-threonine dehydratase</fullName>
    </alternativeName>
</protein>
<dbReference type="GO" id="GO:0009097">
    <property type="term" value="P:isoleucine biosynthetic process"/>
    <property type="evidence" value="ECO:0007669"/>
    <property type="project" value="TreeGrafter"/>
</dbReference>
<feature type="domain" description="Tryptophan synthase beta chain-like PALP" evidence="8">
    <location>
        <begin position="90"/>
        <end position="393"/>
    </location>
</feature>